<dbReference type="RefSeq" id="WP_039188458.1">
    <property type="nucleotide sequence ID" value="NZ_JRFJ01000001.1"/>
</dbReference>
<dbReference type="Gene3D" id="3.30.470.20">
    <property type="entry name" value="ATP-grasp fold, B domain"/>
    <property type="match status" value="1"/>
</dbReference>
<protein>
    <recommendedName>
        <fullName evidence="1">ATP-grasp fold PylC-type domain-containing protein</fullName>
    </recommendedName>
</protein>
<dbReference type="InterPro" id="IPR016677">
    <property type="entry name" value="UCP016817_carboligase"/>
</dbReference>
<proteinExistence type="predicted"/>
<organism evidence="2 3">
    <name type="scientific">Aureimonas altamirensis</name>
    <dbReference type="NCBI Taxonomy" id="370622"/>
    <lineage>
        <taxon>Bacteria</taxon>
        <taxon>Pseudomonadati</taxon>
        <taxon>Pseudomonadota</taxon>
        <taxon>Alphaproteobacteria</taxon>
        <taxon>Hyphomicrobiales</taxon>
        <taxon>Aurantimonadaceae</taxon>
        <taxon>Aureimonas</taxon>
    </lineage>
</organism>
<dbReference type="GO" id="GO:0046872">
    <property type="term" value="F:metal ion binding"/>
    <property type="evidence" value="ECO:0007669"/>
    <property type="project" value="InterPro"/>
</dbReference>
<dbReference type="GO" id="GO:0005524">
    <property type="term" value="F:ATP binding"/>
    <property type="evidence" value="ECO:0007669"/>
    <property type="project" value="InterPro"/>
</dbReference>
<comment type="caution">
    <text evidence="2">The sequence shown here is derived from an EMBL/GenBank/DDBJ whole genome shotgun (WGS) entry which is preliminary data.</text>
</comment>
<sequence>MATACLLVAAFSARQIARSAVAAGYDVLAVDFFNDRDLAPLCLASECLPGDYPDGFSGPALMAALTRLAEGRRPFGFVYGAGFEDRPDLLIEIARFWPVLGNDAATVRRIKDPILFAGACSAAGVPHPETRMTPPADRRGWLAKRQGGAGGGHVVPAESLVDPAGHYFQRIVPGERLSLGFVAHGSHIASLGITRQWCDPVATAPYRYGGAVGPLDLGVETQLAEAVEGVLGRIPLIGIGSADFVVDGSVATLLELNPRPGATLDVHDTPDDPLLVHHLAAVQGLGSRWRPKRPGIRASGLAWASEAGIVDRAFAWPGWAADLPADGAQVAAGEPLCTVCVEDGAHDGGEADARRLFDSRRAYLLSSLRRDAA</sequence>
<evidence type="ECO:0000313" key="3">
    <source>
        <dbReference type="Proteomes" id="UP000030826"/>
    </source>
</evidence>
<dbReference type="Pfam" id="PF02655">
    <property type="entry name" value="ATP-grasp_3"/>
    <property type="match status" value="1"/>
</dbReference>
<feature type="domain" description="ATP-grasp fold PylC-type" evidence="1">
    <location>
        <begin position="121"/>
        <end position="263"/>
    </location>
</feature>
<dbReference type="PIRSF" id="PIRSF016817">
    <property type="entry name" value="UCP016817_carboligase"/>
    <property type="match status" value="1"/>
</dbReference>
<accession>A0A0B1Q577</accession>
<evidence type="ECO:0000313" key="2">
    <source>
        <dbReference type="EMBL" id="KHJ55534.1"/>
    </source>
</evidence>
<dbReference type="Proteomes" id="UP000030826">
    <property type="component" value="Unassembled WGS sequence"/>
</dbReference>
<dbReference type="STRING" id="370622.LA66_02440"/>
<dbReference type="AlphaFoldDB" id="A0A0B1Q577"/>
<reference evidence="2 3" key="1">
    <citation type="submission" date="2014-09" db="EMBL/GenBank/DDBJ databases">
        <title>Isolation and characterization of Aurantimonas altamirensis ON-56566 from clinical sample following a dog bite.</title>
        <authorList>
            <person name="Eshaghi A."/>
            <person name="Li A."/>
            <person name="Shahinas D."/>
            <person name="Bahn P."/>
            <person name="Kus J.V."/>
            <person name="Patel S.N."/>
        </authorList>
    </citation>
    <scope>NUCLEOTIDE SEQUENCE [LARGE SCALE GENOMIC DNA]</scope>
    <source>
        <strain evidence="2 3">ON-56566</strain>
    </source>
</reference>
<dbReference type="EMBL" id="JRFJ01000001">
    <property type="protein sequence ID" value="KHJ55534.1"/>
    <property type="molecule type" value="Genomic_DNA"/>
</dbReference>
<evidence type="ECO:0000259" key="1">
    <source>
        <dbReference type="Pfam" id="PF02655"/>
    </source>
</evidence>
<dbReference type="SUPFAM" id="SSF56059">
    <property type="entry name" value="Glutathione synthetase ATP-binding domain-like"/>
    <property type="match status" value="1"/>
</dbReference>
<dbReference type="InterPro" id="IPR003806">
    <property type="entry name" value="ATP-grasp_PylC-type"/>
</dbReference>
<name>A0A0B1Q577_9HYPH</name>
<dbReference type="OrthoDB" id="1804072at2"/>
<gene>
    <name evidence="2" type="ORF">LA66_02440</name>
</gene>